<dbReference type="EMBL" id="AP021876">
    <property type="protein sequence ID" value="BBO81897.1"/>
    <property type="molecule type" value="Genomic_DNA"/>
</dbReference>
<feature type="transmembrane region" description="Helical" evidence="6">
    <location>
        <begin position="129"/>
        <end position="150"/>
    </location>
</feature>
<keyword evidence="4 6" id="KW-1133">Transmembrane helix</keyword>
<dbReference type="Proteomes" id="UP000425960">
    <property type="component" value="Chromosome"/>
</dbReference>
<evidence type="ECO:0000256" key="2">
    <source>
        <dbReference type="ARBA" id="ARBA00022475"/>
    </source>
</evidence>
<evidence type="ECO:0000256" key="3">
    <source>
        <dbReference type="ARBA" id="ARBA00022692"/>
    </source>
</evidence>
<evidence type="ECO:0000256" key="4">
    <source>
        <dbReference type="ARBA" id="ARBA00022989"/>
    </source>
</evidence>
<evidence type="ECO:0000313" key="7">
    <source>
        <dbReference type="EMBL" id="BBO81897.1"/>
    </source>
</evidence>
<feature type="transmembrane region" description="Helical" evidence="6">
    <location>
        <begin position="21"/>
        <end position="44"/>
    </location>
</feature>
<dbReference type="GO" id="GO:0005886">
    <property type="term" value="C:plasma membrane"/>
    <property type="evidence" value="ECO:0007669"/>
    <property type="project" value="UniProtKB-SubCell"/>
</dbReference>
<feature type="transmembrane region" description="Helical" evidence="6">
    <location>
        <begin position="89"/>
        <end position="108"/>
    </location>
</feature>
<organism evidence="7 8">
    <name type="scientific">Desulfosarcina ovata subsp. sediminis</name>
    <dbReference type="NCBI Taxonomy" id="885957"/>
    <lineage>
        <taxon>Bacteria</taxon>
        <taxon>Pseudomonadati</taxon>
        <taxon>Thermodesulfobacteriota</taxon>
        <taxon>Desulfobacteria</taxon>
        <taxon>Desulfobacterales</taxon>
        <taxon>Desulfosarcinaceae</taxon>
        <taxon>Desulfosarcina</taxon>
    </lineage>
</organism>
<feature type="transmembrane region" description="Helical" evidence="6">
    <location>
        <begin position="56"/>
        <end position="77"/>
    </location>
</feature>
<accession>A0A5K7ZNK9</accession>
<dbReference type="PANTHER" id="PTHR30086">
    <property type="entry name" value="ARGININE EXPORTER PROTEIN ARGO"/>
    <property type="match status" value="1"/>
</dbReference>
<dbReference type="InterPro" id="IPR001123">
    <property type="entry name" value="LeuE-type"/>
</dbReference>
<evidence type="ECO:0000313" key="8">
    <source>
        <dbReference type="Proteomes" id="UP000425960"/>
    </source>
</evidence>
<name>A0A5K7ZNK9_9BACT</name>
<keyword evidence="5 6" id="KW-0472">Membrane</keyword>
<dbReference type="Pfam" id="PF01810">
    <property type="entry name" value="LysE"/>
    <property type="match status" value="1"/>
</dbReference>
<dbReference type="AlphaFoldDB" id="A0A5K7ZNK9"/>
<dbReference type="GO" id="GO:0015171">
    <property type="term" value="F:amino acid transmembrane transporter activity"/>
    <property type="evidence" value="ECO:0007669"/>
    <property type="project" value="TreeGrafter"/>
</dbReference>
<reference evidence="7 8" key="1">
    <citation type="submission" date="2019-11" db="EMBL/GenBank/DDBJ databases">
        <title>Comparative genomics of hydrocarbon-degrading Desulfosarcina strains.</title>
        <authorList>
            <person name="Watanabe M."/>
            <person name="Kojima H."/>
            <person name="Fukui M."/>
        </authorList>
    </citation>
    <scope>NUCLEOTIDE SEQUENCE [LARGE SCALE GENOMIC DNA]</scope>
    <source>
        <strain evidence="7 8">28bB2T</strain>
    </source>
</reference>
<evidence type="ECO:0000256" key="6">
    <source>
        <dbReference type="SAM" id="Phobius"/>
    </source>
</evidence>
<gene>
    <name evidence="7" type="ORF">DSCO28_24630</name>
</gene>
<evidence type="ECO:0000256" key="1">
    <source>
        <dbReference type="ARBA" id="ARBA00004651"/>
    </source>
</evidence>
<keyword evidence="3 6" id="KW-0812">Transmembrane</keyword>
<comment type="subcellular location">
    <subcellularLocation>
        <location evidence="1">Cell membrane</location>
        <topology evidence="1">Multi-pass membrane protein</topology>
    </subcellularLocation>
</comment>
<protein>
    <submittedName>
        <fullName evidence="7">Lysine transporter LysE</fullName>
    </submittedName>
</protein>
<dbReference type="PANTHER" id="PTHR30086:SF20">
    <property type="entry name" value="ARGININE EXPORTER PROTEIN ARGO-RELATED"/>
    <property type="match status" value="1"/>
</dbReference>
<feature type="transmembrane region" description="Helical" evidence="6">
    <location>
        <begin position="162"/>
        <end position="183"/>
    </location>
</feature>
<evidence type="ECO:0000256" key="5">
    <source>
        <dbReference type="ARBA" id="ARBA00023136"/>
    </source>
</evidence>
<dbReference type="KEGG" id="dov:DSCO28_24630"/>
<feature type="transmembrane region" description="Helical" evidence="6">
    <location>
        <begin position="195"/>
        <end position="216"/>
    </location>
</feature>
<sequence>MFAHGTGHPIRDTLTAMNLSFFIKGLIFGFSIAAPVGPIGILCIRRSLAGGWQAGLLTGMGAATADAVYGCMAAFGLAGVTGVLVGQQLWIQLIGGLFLCWLGLRILLSHGTTPAAAKAPGSTAGYLSALLLTLTNPMTILSFAAVFAGMGLGLNSAGPTTAAWLVAGVFSGSMAWWVILASISGRLRDGISSAVMGWINRISGLVLTAFGLVAIANRLSG</sequence>
<proteinExistence type="predicted"/>
<keyword evidence="2" id="KW-1003">Cell membrane</keyword>